<keyword evidence="2" id="KW-1185">Reference proteome</keyword>
<gene>
    <name evidence="1" type="ORF">H5410_053510</name>
</gene>
<reference evidence="1 2" key="1">
    <citation type="submission" date="2020-09" db="EMBL/GenBank/DDBJ databases">
        <title>De no assembly of potato wild relative species, Solanum commersonii.</title>
        <authorList>
            <person name="Cho K."/>
        </authorList>
    </citation>
    <scope>NUCLEOTIDE SEQUENCE [LARGE SCALE GENOMIC DNA]</scope>
    <source>
        <strain evidence="1">LZ3.2</strain>
        <tissue evidence="1">Leaf</tissue>
    </source>
</reference>
<dbReference type="EMBL" id="JACXVP010000010">
    <property type="protein sequence ID" value="KAG5582883.1"/>
    <property type="molecule type" value="Genomic_DNA"/>
</dbReference>
<proteinExistence type="predicted"/>
<protein>
    <submittedName>
        <fullName evidence="1">Uncharacterized protein</fullName>
    </submittedName>
</protein>
<evidence type="ECO:0000313" key="1">
    <source>
        <dbReference type="EMBL" id="KAG5582883.1"/>
    </source>
</evidence>
<evidence type="ECO:0000313" key="2">
    <source>
        <dbReference type="Proteomes" id="UP000824120"/>
    </source>
</evidence>
<accession>A0A9J5X423</accession>
<organism evidence="1 2">
    <name type="scientific">Solanum commersonii</name>
    <name type="common">Commerson's wild potato</name>
    <name type="synonym">Commerson's nightshade</name>
    <dbReference type="NCBI Taxonomy" id="4109"/>
    <lineage>
        <taxon>Eukaryota</taxon>
        <taxon>Viridiplantae</taxon>
        <taxon>Streptophyta</taxon>
        <taxon>Embryophyta</taxon>
        <taxon>Tracheophyta</taxon>
        <taxon>Spermatophyta</taxon>
        <taxon>Magnoliopsida</taxon>
        <taxon>eudicotyledons</taxon>
        <taxon>Gunneridae</taxon>
        <taxon>Pentapetalae</taxon>
        <taxon>asterids</taxon>
        <taxon>lamiids</taxon>
        <taxon>Solanales</taxon>
        <taxon>Solanaceae</taxon>
        <taxon>Solanoideae</taxon>
        <taxon>Solaneae</taxon>
        <taxon>Solanum</taxon>
    </lineage>
</organism>
<dbReference type="AlphaFoldDB" id="A0A9J5X423"/>
<dbReference type="Proteomes" id="UP000824120">
    <property type="component" value="Chromosome 10"/>
</dbReference>
<comment type="caution">
    <text evidence="1">The sequence shown here is derived from an EMBL/GenBank/DDBJ whole genome shotgun (WGS) entry which is preliminary data.</text>
</comment>
<sequence>MNKIRTHGARGIRATIEGGMSALPRASGSSNIYHGLWSKKENTTICGIHYKYTCELHVVVRIPSFGHMVMLMKLKFWYGGGR</sequence>
<name>A0A9J5X423_SOLCO</name>